<feature type="domain" description="Anti-proliferative protein" evidence="3">
    <location>
        <begin position="1"/>
        <end position="111"/>
    </location>
</feature>
<organism evidence="4 5">
    <name type="scientific">Prymnesium parvum</name>
    <name type="common">Toxic golden alga</name>
    <dbReference type="NCBI Taxonomy" id="97485"/>
    <lineage>
        <taxon>Eukaryota</taxon>
        <taxon>Haptista</taxon>
        <taxon>Haptophyta</taxon>
        <taxon>Prymnesiophyceae</taxon>
        <taxon>Prymnesiales</taxon>
        <taxon>Prymnesiaceae</taxon>
        <taxon>Prymnesium</taxon>
    </lineage>
</organism>
<dbReference type="Gene3D" id="3.90.640.90">
    <property type="entry name" value="Anti-proliferative protein, N-terminal domain"/>
    <property type="match status" value="1"/>
</dbReference>
<dbReference type="GO" id="GO:0005737">
    <property type="term" value="C:cytoplasm"/>
    <property type="evidence" value="ECO:0007669"/>
    <property type="project" value="TreeGrafter"/>
</dbReference>
<comment type="similarity">
    <text evidence="1">Belongs to the BTG family.</text>
</comment>
<gene>
    <name evidence="4" type="ORF">AB1Y20_021539</name>
</gene>
<feature type="compositionally biased region" description="Low complexity" evidence="2">
    <location>
        <begin position="155"/>
        <end position="166"/>
    </location>
</feature>
<dbReference type="GO" id="GO:0005634">
    <property type="term" value="C:nucleus"/>
    <property type="evidence" value="ECO:0007669"/>
    <property type="project" value="TreeGrafter"/>
</dbReference>
<evidence type="ECO:0000313" key="4">
    <source>
        <dbReference type="EMBL" id="KAL1521888.1"/>
    </source>
</evidence>
<dbReference type="EMBL" id="JBGBPQ010000007">
    <property type="protein sequence ID" value="KAL1521888.1"/>
    <property type="molecule type" value="Genomic_DNA"/>
</dbReference>
<feature type="compositionally biased region" description="Basic and acidic residues" evidence="2">
    <location>
        <begin position="143"/>
        <end position="153"/>
    </location>
</feature>
<evidence type="ECO:0000256" key="1">
    <source>
        <dbReference type="ARBA" id="ARBA00007989"/>
    </source>
</evidence>
<name>A0AB34JLU6_PRYPA</name>
<feature type="region of interest" description="Disordered" evidence="2">
    <location>
        <begin position="140"/>
        <end position="166"/>
    </location>
</feature>
<accession>A0AB34JLU6</accession>
<feature type="compositionally biased region" description="Gly residues" evidence="2">
    <location>
        <begin position="239"/>
        <end position="250"/>
    </location>
</feature>
<reference evidence="4 5" key="1">
    <citation type="journal article" date="2024" name="Science">
        <title>Giant polyketide synthase enzymes in the biosynthesis of giant marine polyether toxins.</title>
        <authorList>
            <person name="Fallon T.R."/>
            <person name="Shende V.V."/>
            <person name="Wierzbicki I.H."/>
            <person name="Pendleton A.L."/>
            <person name="Watervoot N.F."/>
            <person name="Auber R.P."/>
            <person name="Gonzalez D.J."/>
            <person name="Wisecaver J.H."/>
            <person name="Moore B.S."/>
        </authorList>
    </citation>
    <scope>NUCLEOTIDE SEQUENCE [LARGE SCALE GENOMIC DNA]</scope>
    <source>
        <strain evidence="4 5">12B1</strain>
    </source>
</reference>
<dbReference type="PANTHER" id="PTHR22978">
    <property type="entry name" value="B-CELL TRANSLOCATION GENE"/>
    <property type="match status" value="1"/>
</dbReference>
<dbReference type="InterPro" id="IPR033332">
    <property type="entry name" value="BTG"/>
</dbReference>
<protein>
    <recommendedName>
        <fullName evidence="3">Anti-proliferative protein domain-containing protein</fullName>
    </recommendedName>
</protein>
<comment type="caution">
    <text evidence="4">The sequence shown here is derived from an EMBL/GenBank/DDBJ whole genome shotgun (WGS) entry which is preliminary data.</text>
</comment>
<dbReference type="SMART" id="SM00099">
    <property type="entry name" value="btg1"/>
    <property type="match status" value="1"/>
</dbReference>
<feature type="compositionally biased region" description="Polar residues" evidence="2">
    <location>
        <begin position="183"/>
        <end position="193"/>
    </location>
</feature>
<keyword evidence="5" id="KW-1185">Reference proteome</keyword>
<dbReference type="SUPFAM" id="SSF160696">
    <property type="entry name" value="BTG domain-like"/>
    <property type="match status" value="1"/>
</dbReference>
<evidence type="ECO:0000313" key="5">
    <source>
        <dbReference type="Proteomes" id="UP001515480"/>
    </source>
</evidence>
<dbReference type="PANTHER" id="PTHR22978:SF22">
    <property type="entry name" value="BTG FAMILY PROTEIN"/>
    <property type="match status" value="1"/>
</dbReference>
<dbReference type="AlphaFoldDB" id="A0AB34JLU6"/>
<proteinExistence type="inferred from homology"/>
<dbReference type="Proteomes" id="UP001515480">
    <property type="component" value="Unassembled WGS sequence"/>
</dbReference>
<evidence type="ECO:0000259" key="3">
    <source>
        <dbReference type="SMART" id="SM00099"/>
    </source>
</evidence>
<dbReference type="Pfam" id="PF07742">
    <property type="entry name" value="BTG"/>
    <property type="match status" value="1"/>
</dbReference>
<sequence>MAGEVEASHAAEWYANQLLPDSELRGAFCARLQELLIEQQRGHWYVDEPHRGCAYRALTSTTNACDPLLLRAAEGVGVKDLLACFCKQFSDAGEVILWINPGEVKVLVGKTHKGIYSDGTGSDNPYEKMRIKIERTRLAVRVDTSDMDRDRHGRAPGSPASSAGGPSCVGSDGYGYRWHGHHSSQGMASSGSVTPRDGASPSESPAQSWRHQSHCPPAMAPLPPQQGYGIFGQQDMGHDGGLGGGMGGMSAPGHHHGQSPMRGAAFTQMSGGGPCSNSAVIF</sequence>
<evidence type="ECO:0000256" key="2">
    <source>
        <dbReference type="SAM" id="MobiDB-lite"/>
    </source>
</evidence>
<feature type="region of interest" description="Disordered" evidence="2">
    <location>
        <begin position="179"/>
        <end position="270"/>
    </location>
</feature>
<dbReference type="InterPro" id="IPR036054">
    <property type="entry name" value="BTG-like_sf"/>
</dbReference>
<dbReference type="InterPro" id="IPR002087">
    <property type="entry name" value="Anti_prolifrtn"/>
</dbReference>
<feature type="compositionally biased region" description="Polar residues" evidence="2">
    <location>
        <begin position="201"/>
        <end position="210"/>
    </location>
</feature>